<dbReference type="AlphaFoldDB" id="A0A6B3LV97"/>
<reference evidence="2 3" key="1">
    <citation type="submission" date="2020-02" db="EMBL/GenBank/DDBJ databases">
        <authorList>
            <person name="Kim M.K."/>
        </authorList>
    </citation>
    <scope>NUCLEOTIDE SEQUENCE [LARGE SCALE GENOMIC DNA]</scope>
    <source>
        <strain evidence="2 3">BT327</strain>
    </source>
</reference>
<sequence length="238" mass="26402">MSHNDPIGAAIQDYLKGKKNGSITVACNIADDDIIPADYLFRQEEEMPELETIALEACRGHVLDVGAGAGCHSLLLQERGFQVTAIDISEGAADAMHKRGVTNVQLSDVMELKNQQYDTLLMLMNGIGIVGDLFGLYKFLVHAKTLLNPGGQILLESSDILYMYEQEDGSVLLDLNAGYYGEVEYNMKYKTHESGNFKWLFIDASLLEQYAEEHGYSFEVLYEGENGNYLAKLVLLGE</sequence>
<dbReference type="EMBL" id="JAAGWD010000002">
    <property type="protein sequence ID" value="NEM97470.1"/>
    <property type="molecule type" value="Genomic_DNA"/>
</dbReference>
<feature type="domain" description="Methyltransferase" evidence="1">
    <location>
        <begin position="62"/>
        <end position="151"/>
    </location>
</feature>
<organism evidence="2 3">
    <name type="scientific">Pontibacter burrus</name>
    <dbReference type="NCBI Taxonomy" id="2704466"/>
    <lineage>
        <taxon>Bacteria</taxon>
        <taxon>Pseudomonadati</taxon>
        <taxon>Bacteroidota</taxon>
        <taxon>Cytophagia</taxon>
        <taxon>Cytophagales</taxon>
        <taxon>Hymenobacteraceae</taxon>
        <taxon>Pontibacter</taxon>
    </lineage>
</organism>
<accession>A0A6B3LV97</accession>
<keyword evidence="2" id="KW-0808">Transferase</keyword>
<dbReference type="InterPro" id="IPR029063">
    <property type="entry name" value="SAM-dependent_MTases_sf"/>
</dbReference>
<protein>
    <submittedName>
        <fullName evidence="2">Class I SAM-dependent methyltransferase</fullName>
    </submittedName>
</protein>
<evidence type="ECO:0000259" key="1">
    <source>
        <dbReference type="Pfam" id="PF13649"/>
    </source>
</evidence>
<dbReference type="SUPFAM" id="SSF53335">
    <property type="entry name" value="S-adenosyl-L-methionine-dependent methyltransferases"/>
    <property type="match status" value="1"/>
</dbReference>
<dbReference type="Gene3D" id="3.40.50.150">
    <property type="entry name" value="Vaccinia Virus protein VP39"/>
    <property type="match status" value="1"/>
</dbReference>
<dbReference type="CDD" id="cd02440">
    <property type="entry name" value="AdoMet_MTases"/>
    <property type="match status" value="1"/>
</dbReference>
<evidence type="ECO:0000313" key="2">
    <source>
        <dbReference type="EMBL" id="NEM97470.1"/>
    </source>
</evidence>
<dbReference type="Proteomes" id="UP000474777">
    <property type="component" value="Unassembled WGS sequence"/>
</dbReference>
<dbReference type="GO" id="GO:0008168">
    <property type="term" value="F:methyltransferase activity"/>
    <property type="evidence" value="ECO:0007669"/>
    <property type="project" value="UniProtKB-KW"/>
</dbReference>
<dbReference type="GO" id="GO:0032259">
    <property type="term" value="P:methylation"/>
    <property type="evidence" value="ECO:0007669"/>
    <property type="project" value="UniProtKB-KW"/>
</dbReference>
<dbReference type="Pfam" id="PF13649">
    <property type="entry name" value="Methyltransf_25"/>
    <property type="match status" value="1"/>
</dbReference>
<name>A0A6B3LV97_9BACT</name>
<comment type="caution">
    <text evidence="2">The sequence shown here is derived from an EMBL/GenBank/DDBJ whole genome shotgun (WGS) entry which is preliminary data.</text>
</comment>
<dbReference type="RefSeq" id="WP_163913835.1">
    <property type="nucleotide sequence ID" value="NZ_JAAGWD010000002.1"/>
</dbReference>
<dbReference type="InterPro" id="IPR041698">
    <property type="entry name" value="Methyltransf_25"/>
</dbReference>
<proteinExistence type="predicted"/>
<keyword evidence="2" id="KW-0489">Methyltransferase</keyword>
<keyword evidence="3" id="KW-1185">Reference proteome</keyword>
<gene>
    <name evidence="2" type="ORF">GXP69_07175</name>
</gene>
<evidence type="ECO:0000313" key="3">
    <source>
        <dbReference type="Proteomes" id="UP000474777"/>
    </source>
</evidence>